<comment type="subcellular location">
    <subcellularLocation>
        <location evidence="9">Cytoplasm</location>
    </subcellularLocation>
</comment>
<dbReference type="Pfam" id="PF04055">
    <property type="entry name" value="Radical_SAM"/>
    <property type="match status" value="1"/>
</dbReference>
<dbReference type="InterPro" id="IPR004559">
    <property type="entry name" value="HemW-like"/>
</dbReference>
<dbReference type="SFLD" id="SFLDS00029">
    <property type="entry name" value="Radical_SAM"/>
    <property type="match status" value="1"/>
</dbReference>
<reference evidence="11 12" key="1">
    <citation type="submission" date="2022-01" db="EMBL/GenBank/DDBJ databases">
        <title>Alkalihalobacillus sp. EGI L200015, a novel bacterium isolated from a salt lake sediment.</title>
        <authorList>
            <person name="Gao L."/>
            <person name="Fang B.-Z."/>
            <person name="Li W.-J."/>
        </authorList>
    </citation>
    <scope>NUCLEOTIDE SEQUENCE [LARGE SCALE GENOMIC DNA]</scope>
    <source>
        <strain evidence="11 12">KCTC 12718</strain>
    </source>
</reference>
<dbReference type="SMART" id="SM00729">
    <property type="entry name" value="Elp3"/>
    <property type="match status" value="1"/>
</dbReference>
<keyword evidence="4 9" id="KW-0949">S-adenosyl-L-methionine</keyword>
<evidence type="ECO:0000256" key="2">
    <source>
        <dbReference type="ARBA" id="ARBA00017228"/>
    </source>
</evidence>
<dbReference type="SFLD" id="SFLDG01082">
    <property type="entry name" value="B12-binding_domain_containing"/>
    <property type="match status" value="1"/>
</dbReference>
<organism evidence="11 12">
    <name type="scientific">Pseudalkalibacillus berkeleyi</name>
    <dbReference type="NCBI Taxonomy" id="1069813"/>
    <lineage>
        <taxon>Bacteria</taxon>
        <taxon>Bacillati</taxon>
        <taxon>Bacillota</taxon>
        <taxon>Bacilli</taxon>
        <taxon>Bacillales</taxon>
        <taxon>Fictibacillaceae</taxon>
        <taxon>Pseudalkalibacillus</taxon>
    </lineage>
</organism>
<comment type="similarity">
    <text evidence="1">Belongs to the anaerobic coproporphyrinogen-III oxidase family. HemW subfamily.</text>
</comment>
<proteinExistence type="inferred from homology"/>
<dbReference type="Gene3D" id="3.20.20.70">
    <property type="entry name" value="Aldolase class I"/>
    <property type="match status" value="1"/>
</dbReference>
<comment type="caution">
    <text evidence="11">The sequence shown here is derived from an EMBL/GenBank/DDBJ whole genome shotgun (WGS) entry which is preliminary data.</text>
</comment>
<evidence type="ECO:0000256" key="5">
    <source>
        <dbReference type="ARBA" id="ARBA00022723"/>
    </source>
</evidence>
<sequence>MVKAAYVHIPFCEQICHYCDFNKFLLEGQPVDDYLEAMDLEMKRLVHQKAPEPIETIYIGGGTPTALNGEQLKKMLDSVKENLAPIHPDVEFTVEANPSVTDRKKLDILKNAGVNRLSIGVQAFQDDLLVALNRNHRQKDVWKMIEQAKSAGFENISIDLMFGLPGQTLEMFKQSVQHALQLQVPHISAYSLQVEKQTVFYIKDKKGQLSLPGEDHESEMFEYLIDTLKSNGFSQYEISNFGKKGYESRHNLVYWKNEEYYGIGAGAHGYINNQRYENNKPLPHYIKKVNEGDLPQRLVNELTRSEQMEEEVYLGLRKMEGVNKSVFHQKYGIQIEQIFHDQINKLVKEELLINDEGHIRLTQKGLFLGNEVFQEFVGVI</sequence>
<keyword evidence="8 9" id="KW-0143">Chaperone</keyword>
<evidence type="ECO:0000256" key="3">
    <source>
        <dbReference type="ARBA" id="ARBA00022617"/>
    </source>
</evidence>
<evidence type="ECO:0000256" key="7">
    <source>
        <dbReference type="ARBA" id="ARBA00023014"/>
    </source>
</evidence>
<dbReference type="InterPro" id="IPR058240">
    <property type="entry name" value="rSAM_sf"/>
</dbReference>
<dbReference type="SUPFAM" id="SSF102114">
    <property type="entry name" value="Radical SAM enzymes"/>
    <property type="match status" value="1"/>
</dbReference>
<dbReference type="PROSITE" id="PS51918">
    <property type="entry name" value="RADICAL_SAM"/>
    <property type="match status" value="1"/>
</dbReference>
<evidence type="ECO:0000256" key="9">
    <source>
        <dbReference type="RuleBase" id="RU364116"/>
    </source>
</evidence>
<evidence type="ECO:0000256" key="1">
    <source>
        <dbReference type="ARBA" id="ARBA00006100"/>
    </source>
</evidence>
<dbReference type="Proteomes" id="UP001649381">
    <property type="component" value="Unassembled WGS sequence"/>
</dbReference>
<dbReference type="SFLD" id="SFLDF00562">
    <property type="entry name" value="HemN-like__clustered_with_heat"/>
    <property type="match status" value="1"/>
</dbReference>
<keyword evidence="9" id="KW-0963">Cytoplasm</keyword>
<dbReference type="SFLD" id="SFLDF00288">
    <property type="entry name" value="HemN-like__clustered_with_nucl"/>
    <property type="match status" value="1"/>
</dbReference>
<evidence type="ECO:0000313" key="11">
    <source>
        <dbReference type="EMBL" id="MCF6137983.1"/>
    </source>
</evidence>
<dbReference type="PANTHER" id="PTHR13932">
    <property type="entry name" value="COPROPORPHYRINIGEN III OXIDASE"/>
    <property type="match status" value="1"/>
</dbReference>
<dbReference type="CDD" id="cd01335">
    <property type="entry name" value="Radical_SAM"/>
    <property type="match status" value="1"/>
</dbReference>
<evidence type="ECO:0000259" key="10">
    <source>
        <dbReference type="PROSITE" id="PS51918"/>
    </source>
</evidence>
<evidence type="ECO:0000256" key="8">
    <source>
        <dbReference type="ARBA" id="ARBA00023186"/>
    </source>
</evidence>
<evidence type="ECO:0000256" key="4">
    <source>
        <dbReference type="ARBA" id="ARBA00022691"/>
    </source>
</evidence>
<dbReference type="InterPro" id="IPR006638">
    <property type="entry name" value="Elp3/MiaA/NifB-like_rSAM"/>
</dbReference>
<feature type="domain" description="Radical SAM core" evidence="10">
    <location>
        <begin position="1"/>
        <end position="234"/>
    </location>
</feature>
<dbReference type="RefSeq" id="WP_236337846.1">
    <property type="nucleotide sequence ID" value="NZ_JAKIJS010000001.1"/>
</dbReference>
<dbReference type="Pfam" id="PF06969">
    <property type="entry name" value="HemN_C"/>
    <property type="match status" value="1"/>
</dbReference>
<dbReference type="NCBIfam" id="TIGR00539">
    <property type="entry name" value="hemN_rel"/>
    <property type="match status" value="1"/>
</dbReference>
<dbReference type="SFLD" id="SFLDG01065">
    <property type="entry name" value="anaerobic_coproporphyrinogen-I"/>
    <property type="match status" value="1"/>
</dbReference>
<keyword evidence="9" id="KW-0004">4Fe-4S</keyword>
<keyword evidence="5 9" id="KW-0479">Metal-binding</keyword>
<dbReference type="EMBL" id="JAKIJS010000001">
    <property type="protein sequence ID" value="MCF6137983.1"/>
    <property type="molecule type" value="Genomic_DNA"/>
</dbReference>
<comment type="function">
    <text evidence="9">Probably acts as a heme chaperone, transferring heme to an unknown acceptor. Binds one molecule of heme per monomer, possibly covalently. Binds 1 [4Fe-4S] cluster. The cluster is coordinated with 3 cysteines and an exchangeable S-adenosyl-L-methionine.</text>
</comment>
<evidence type="ECO:0000313" key="12">
    <source>
        <dbReference type="Proteomes" id="UP001649381"/>
    </source>
</evidence>
<evidence type="ECO:0000256" key="6">
    <source>
        <dbReference type="ARBA" id="ARBA00023004"/>
    </source>
</evidence>
<gene>
    <name evidence="11" type="primary">hemW</name>
    <name evidence="11" type="ORF">L2716_09635</name>
</gene>
<keyword evidence="12" id="KW-1185">Reference proteome</keyword>
<dbReference type="InterPro" id="IPR034505">
    <property type="entry name" value="Coproporphyrinogen-III_oxidase"/>
</dbReference>
<dbReference type="InterPro" id="IPR010723">
    <property type="entry name" value="HemN_C"/>
</dbReference>
<accession>A0ABS9GZ08</accession>
<dbReference type="InterPro" id="IPR013785">
    <property type="entry name" value="Aldolase_TIM"/>
</dbReference>
<dbReference type="InterPro" id="IPR007197">
    <property type="entry name" value="rSAM"/>
</dbReference>
<keyword evidence="3 9" id="KW-0349">Heme</keyword>
<keyword evidence="7 9" id="KW-0411">Iron-sulfur</keyword>
<protein>
    <recommendedName>
        <fullName evidence="2 9">Heme chaperone HemW</fullName>
    </recommendedName>
</protein>
<dbReference type="PANTHER" id="PTHR13932:SF5">
    <property type="entry name" value="RADICAL S-ADENOSYL METHIONINE DOMAIN-CONTAINING PROTEIN 1, MITOCHONDRIAL"/>
    <property type="match status" value="1"/>
</dbReference>
<keyword evidence="6 9" id="KW-0408">Iron</keyword>
<name>A0ABS9GZ08_9BACL</name>